<gene>
    <name evidence="1" type="ORF">C8P64_1370</name>
</gene>
<sequence>MRFKLTLFLFISAVAIGYSQQTEFNNSILYSPNNFLKYDSSSLKFTRGMLQEGGLLIDGEYDLANLLPGLFLRPEHIIFDSPFLQAYGSGYTLKYYIGESDVYITGGLQSTMYMEYSGERSYYFGFNVGVGYNLSKNTQIEGRTFQSFKSYSTGEAFQPVQLTPMQPISLGIKTKF</sequence>
<proteinExistence type="predicted"/>
<evidence type="ECO:0000313" key="1">
    <source>
        <dbReference type="EMBL" id="PTX42848.1"/>
    </source>
</evidence>
<keyword evidence="2" id="KW-1185">Reference proteome</keyword>
<comment type="caution">
    <text evidence="1">The sequence shown here is derived from an EMBL/GenBank/DDBJ whole genome shotgun (WGS) entry which is preliminary data.</text>
</comment>
<organism evidence="1 2">
    <name type="scientific">Christiangramia gaetbulicola</name>
    <dbReference type="NCBI Taxonomy" id="703340"/>
    <lineage>
        <taxon>Bacteria</taxon>
        <taxon>Pseudomonadati</taxon>
        <taxon>Bacteroidota</taxon>
        <taxon>Flavobacteriia</taxon>
        <taxon>Flavobacteriales</taxon>
        <taxon>Flavobacteriaceae</taxon>
        <taxon>Christiangramia</taxon>
    </lineage>
</organism>
<reference evidence="1 2" key="1">
    <citation type="submission" date="2018-04" db="EMBL/GenBank/DDBJ databases">
        <title>Genomic Encyclopedia of Archaeal and Bacterial Type Strains, Phase II (KMG-II): from individual species to whole genera.</title>
        <authorList>
            <person name="Goeker M."/>
        </authorList>
    </citation>
    <scope>NUCLEOTIDE SEQUENCE [LARGE SCALE GENOMIC DNA]</scope>
    <source>
        <strain evidence="1 2">DSM 23082</strain>
    </source>
</reference>
<name>A0A2T6AG87_9FLAO</name>
<accession>A0A2T6AG87</accession>
<dbReference type="OrthoDB" id="947434at2"/>
<protein>
    <submittedName>
        <fullName evidence="1">Uncharacterized protein</fullName>
    </submittedName>
</protein>
<dbReference type="Proteomes" id="UP000244174">
    <property type="component" value="Unassembled WGS sequence"/>
</dbReference>
<evidence type="ECO:0000313" key="2">
    <source>
        <dbReference type="Proteomes" id="UP000244174"/>
    </source>
</evidence>
<dbReference type="RefSeq" id="WP_108171326.1">
    <property type="nucleotide sequence ID" value="NZ_QBKQ01000002.1"/>
</dbReference>
<dbReference type="AlphaFoldDB" id="A0A2T6AG87"/>
<dbReference type="EMBL" id="QBKQ01000002">
    <property type="protein sequence ID" value="PTX42848.1"/>
    <property type="molecule type" value="Genomic_DNA"/>
</dbReference>